<dbReference type="Pfam" id="PF00150">
    <property type="entry name" value="Cellulase"/>
    <property type="match status" value="1"/>
</dbReference>
<dbReference type="GO" id="GO:0030245">
    <property type="term" value="P:cellulose catabolic process"/>
    <property type="evidence" value="ECO:0007669"/>
    <property type="project" value="UniProtKB-KW"/>
</dbReference>
<proteinExistence type="inferred from homology"/>
<dbReference type="InterPro" id="IPR017853">
    <property type="entry name" value="GH"/>
</dbReference>
<keyword evidence="6" id="KW-0624">Polysaccharide degradation</keyword>
<sequence length="408" mass="47027">MKKIIVLLLMLPILLACGDKNTPPAPQPKPEPPTPPVVVDGPPTIRGFMVETAHRLHETTIKDMSTWGANAMRLQLHPATYAQKVAKKSLKASLPDYFNIVDQKLRIAKKLNLKVVLDLHEPPIYVNGKVPTLDDHNKKGFWASHPEMKDSLIWFWTEMATHFKKDEFKDVIWGYDLFNEPSTGGRHAVQEWLNMVPDIIAAIRKVDTNVWVVFQPGLVTETFAKEKEKIIQKDKRVVYSLHFYCPETFAGQGIMYENEFSSKKFKTHEEAVAHFLREYPGNSKNHWWEGEKYQNKETLEAELKPLTNFAKEYKVPVLIGEFSVITWAPVQSALNWFKDVIDIFEANHFSWCFHAFREWQGWSLESPEGPKAFWFSGEGSPAPSATETQRAKYFKSVFRDLNVKKAKH</sequence>
<comment type="similarity">
    <text evidence="1 7">Belongs to the glycosyl hydrolase 5 (cellulase A) family.</text>
</comment>
<evidence type="ECO:0000256" key="7">
    <source>
        <dbReference type="RuleBase" id="RU361153"/>
    </source>
</evidence>
<keyword evidence="2 7" id="KW-0378">Hydrolase</keyword>
<feature type="signal peptide" evidence="8">
    <location>
        <begin position="1"/>
        <end position="18"/>
    </location>
</feature>
<keyword evidence="3" id="KW-0136">Cellulose degradation</keyword>
<dbReference type="PANTHER" id="PTHR31297:SF41">
    <property type="entry name" value="ENDOGLUCANASE, PUTATIVE (AFU_ORTHOLOGUE AFUA_5G01830)-RELATED"/>
    <property type="match status" value="1"/>
</dbReference>
<organism evidence="10 11">
    <name type="scientific">Hoylesella saccharolytica F0055</name>
    <dbReference type="NCBI Taxonomy" id="1127699"/>
    <lineage>
        <taxon>Bacteria</taxon>
        <taxon>Pseudomonadati</taxon>
        <taxon>Bacteroidota</taxon>
        <taxon>Bacteroidia</taxon>
        <taxon>Bacteroidales</taxon>
        <taxon>Prevotellaceae</taxon>
        <taxon>Hoylesella</taxon>
    </lineage>
</organism>
<dbReference type="GO" id="GO:0008422">
    <property type="term" value="F:beta-glucosidase activity"/>
    <property type="evidence" value="ECO:0007669"/>
    <property type="project" value="TreeGrafter"/>
</dbReference>
<evidence type="ECO:0000256" key="2">
    <source>
        <dbReference type="ARBA" id="ARBA00022801"/>
    </source>
</evidence>
<evidence type="ECO:0000256" key="3">
    <source>
        <dbReference type="ARBA" id="ARBA00023001"/>
    </source>
</evidence>
<dbReference type="PROSITE" id="PS51257">
    <property type="entry name" value="PROKAR_LIPOPROTEIN"/>
    <property type="match status" value="1"/>
</dbReference>
<keyword evidence="4" id="KW-0119">Carbohydrate metabolism</keyword>
<dbReference type="InterPro" id="IPR001547">
    <property type="entry name" value="Glyco_hydro_5"/>
</dbReference>
<dbReference type="InterPro" id="IPR050386">
    <property type="entry name" value="Glycosyl_hydrolase_5"/>
</dbReference>
<dbReference type="PATRIC" id="fig|1127699.3.peg.32"/>
<comment type="caution">
    <text evidence="10">The sequence shown here is derived from an EMBL/GenBank/DDBJ whole genome shotgun (WGS) entry which is preliminary data.</text>
</comment>
<evidence type="ECO:0000256" key="6">
    <source>
        <dbReference type="ARBA" id="ARBA00023326"/>
    </source>
</evidence>
<dbReference type="GO" id="GO:0005576">
    <property type="term" value="C:extracellular region"/>
    <property type="evidence" value="ECO:0007669"/>
    <property type="project" value="TreeGrafter"/>
</dbReference>
<dbReference type="AlphaFoldDB" id="L1NLX3"/>
<dbReference type="SUPFAM" id="SSF51445">
    <property type="entry name" value="(Trans)glycosidases"/>
    <property type="match status" value="1"/>
</dbReference>
<gene>
    <name evidence="10" type="ORF">HMPREF9151_00039</name>
</gene>
<dbReference type="STRING" id="1127699.HMPREF9151_00039"/>
<feature type="domain" description="Glycoside hydrolase family 5" evidence="9">
    <location>
        <begin position="56"/>
        <end position="354"/>
    </location>
</feature>
<dbReference type="OrthoDB" id="9800955at2"/>
<evidence type="ECO:0000259" key="9">
    <source>
        <dbReference type="Pfam" id="PF00150"/>
    </source>
</evidence>
<feature type="chain" id="PRO_5003955345" evidence="8">
    <location>
        <begin position="19"/>
        <end position="408"/>
    </location>
</feature>
<dbReference type="PANTHER" id="PTHR31297">
    <property type="entry name" value="GLUCAN ENDO-1,6-BETA-GLUCOSIDASE B"/>
    <property type="match status" value="1"/>
</dbReference>
<keyword evidence="11" id="KW-1185">Reference proteome</keyword>
<dbReference type="Gene3D" id="3.20.20.80">
    <property type="entry name" value="Glycosidases"/>
    <property type="match status" value="1"/>
</dbReference>
<evidence type="ECO:0000313" key="11">
    <source>
        <dbReference type="Proteomes" id="UP000010433"/>
    </source>
</evidence>
<dbReference type="HOGENOM" id="CLU_067773_0_0_10"/>
<evidence type="ECO:0000256" key="5">
    <source>
        <dbReference type="ARBA" id="ARBA00023295"/>
    </source>
</evidence>
<keyword evidence="8" id="KW-0732">Signal</keyword>
<reference evidence="10 11" key="1">
    <citation type="submission" date="2012-05" db="EMBL/GenBank/DDBJ databases">
        <authorList>
            <person name="Weinstock G."/>
            <person name="Sodergren E."/>
            <person name="Lobos E.A."/>
            <person name="Fulton L."/>
            <person name="Fulton R."/>
            <person name="Courtney L."/>
            <person name="Fronick C."/>
            <person name="O'Laughlin M."/>
            <person name="Godfrey J."/>
            <person name="Wilson R.M."/>
            <person name="Miner T."/>
            <person name="Farmer C."/>
            <person name="Delehaunty K."/>
            <person name="Cordes M."/>
            <person name="Minx P."/>
            <person name="Tomlinson C."/>
            <person name="Chen J."/>
            <person name="Wollam A."/>
            <person name="Pepin K.H."/>
            <person name="Bhonagiri V."/>
            <person name="Zhang X."/>
            <person name="Suruliraj S."/>
            <person name="Warren W."/>
            <person name="Mitreva M."/>
            <person name="Mardis E.R."/>
            <person name="Wilson R.K."/>
        </authorList>
    </citation>
    <scope>NUCLEOTIDE SEQUENCE [LARGE SCALE GENOMIC DNA]</scope>
    <source>
        <strain evidence="10 11">F0055</strain>
    </source>
</reference>
<dbReference type="EMBL" id="AMEP01000007">
    <property type="protein sequence ID" value="EKY04321.1"/>
    <property type="molecule type" value="Genomic_DNA"/>
</dbReference>
<evidence type="ECO:0000313" key="10">
    <source>
        <dbReference type="EMBL" id="EKY04321.1"/>
    </source>
</evidence>
<evidence type="ECO:0000256" key="8">
    <source>
        <dbReference type="SAM" id="SignalP"/>
    </source>
</evidence>
<name>L1NLX3_9BACT</name>
<dbReference type="Proteomes" id="UP000010433">
    <property type="component" value="Unassembled WGS sequence"/>
</dbReference>
<dbReference type="GO" id="GO:0009986">
    <property type="term" value="C:cell surface"/>
    <property type="evidence" value="ECO:0007669"/>
    <property type="project" value="TreeGrafter"/>
</dbReference>
<protein>
    <submittedName>
        <fullName evidence="10">Cellulase</fullName>
    </submittedName>
</protein>
<evidence type="ECO:0000256" key="4">
    <source>
        <dbReference type="ARBA" id="ARBA00023277"/>
    </source>
</evidence>
<dbReference type="RefSeq" id="WP_009161938.1">
    <property type="nucleotide sequence ID" value="NZ_KB290978.1"/>
</dbReference>
<keyword evidence="5 7" id="KW-0326">Glycosidase</keyword>
<evidence type="ECO:0000256" key="1">
    <source>
        <dbReference type="ARBA" id="ARBA00005641"/>
    </source>
</evidence>
<accession>L1NLX3</accession>